<keyword evidence="1" id="KW-0732">Signal</keyword>
<dbReference type="Proteomes" id="UP000070444">
    <property type="component" value="Unassembled WGS sequence"/>
</dbReference>
<feature type="signal peptide" evidence="1">
    <location>
        <begin position="1"/>
        <end position="16"/>
    </location>
</feature>
<name>A0A137NTH3_CONC2</name>
<dbReference type="AlphaFoldDB" id="A0A137NTH3"/>
<gene>
    <name evidence="2" type="ORF">CONCODRAFT_12261</name>
</gene>
<evidence type="ECO:0000313" key="3">
    <source>
        <dbReference type="Proteomes" id="UP000070444"/>
    </source>
</evidence>
<evidence type="ECO:0000313" key="2">
    <source>
        <dbReference type="EMBL" id="KXN65998.1"/>
    </source>
</evidence>
<organism evidence="2 3">
    <name type="scientific">Conidiobolus coronatus (strain ATCC 28846 / CBS 209.66 / NRRL 28638)</name>
    <name type="common">Delacroixia coronata</name>
    <dbReference type="NCBI Taxonomy" id="796925"/>
    <lineage>
        <taxon>Eukaryota</taxon>
        <taxon>Fungi</taxon>
        <taxon>Fungi incertae sedis</taxon>
        <taxon>Zoopagomycota</taxon>
        <taxon>Entomophthoromycotina</taxon>
        <taxon>Entomophthoromycetes</taxon>
        <taxon>Entomophthorales</taxon>
        <taxon>Ancylistaceae</taxon>
        <taxon>Conidiobolus</taxon>
    </lineage>
</organism>
<feature type="chain" id="PRO_5007294008" evidence="1">
    <location>
        <begin position="17"/>
        <end position="80"/>
    </location>
</feature>
<keyword evidence="3" id="KW-1185">Reference proteome</keyword>
<reference evidence="2 3" key="1">
    <citation type="journal article" date="2015" name="Genome Biol. Evol.">
        <title>Phylogenomic analyses indicate that early fungi evolved digesting cell walls of algal ancestors of land plants.</title>
        <authorList>
            <person name="Chang Y."/>
            <person name="Wang S."/>
            <person name="Sekimoto S."/>
            <person name="Aerts A.L."/>
            <person name="Choi C."/>
            <person name="Clum A."/>
            <person name="LaButti K.M."/>
            <person name="Lindquist E.A."/>
            <person name="Yee Ngan C."/>
            <person name="Ohm R.A."/>
            <person name="Salamov A.A."/>
            <person name="Grigoriev I.V."/>
            <person name="Spatafora J.W."/>
            <person name="Berbee M.L."/>
        </authorList>
    </citation>
    <scope>NUCLEOTIDE SEQUENCE [LARGE SCALE GENOMIC DNA]</scope>
    <source>
        <strain evidence="2 3">NRRL 28638</strain>
    </source>
</reference>
<accession>A0A137NTH3</accession>
<sequence>MKFYIITSLLIANIQCAPLLSANFSDWGLFSPKTTSNNINYNAGAYNINAGGGNNNFLAIMQALFGGQKELFLFILIFGI</sequence>
<dbReference type="EMBL" id="KQ964783">
    <property type="protein sequence ID" value="KXN65998.1"/>
    <property type="molecule type" value="Genomic_DNA"/>
</dbReference>
<evidence type="ECO:0000256" key="1">
    <source>
        <dbReference type="SAM" id="SignalP"/>
    </source>
</evidence>
<protein>
    <submittedName>
        <fullName evidence="2">Uncharacterized protein</fullName>
    </submittedName>
</protein>
<proteinExistence type="predicted"/>